<protein>
    <submittedName>
        <fullName evidence="2">Copper chaperone</fullName>
    </submittedName>
</protein>
<feature type="domain" description="HMA" evidence="1">
    <location>
        <begin position="1"/>
        <end position="63"/>
    </location>
</feature>
<gene>
    <name evidence="2" type="ORF">SAMN05444339_10860</name>
</gene>
<evidence type="ECO:0000259" key="1">
    <source>
        <dbReference type="PROSITE" id="PS50846"/>
    </source>
</evidence>
<dbReference type="SUPFAM" id="SSF55008">
    <property type="entry name" value="HMA, heavy metal-associated domain"/>
    <property type="match status" value="1"/>
</dbReference>
<dbReference type="OrthoDB" id="9801832at2"/>
<dbReference type="InterPro" id="IPR036163">
    <property type="entry name" value="HMA_dom_sf"/>
</dbReference>
<accession>A0A1M5CR46</accession>
<reference evidence="3" key="1">
    <citation type="submission" date="2016-11" db="EMBL/GenBank/DDBJ databases">
        <authorList>
            <person name="Varghese N."/>
            <person name="Submissions S."/>
        </authorList>
    </citation>
    <scope>NUCLEOTIDE SEQUENCE [LARGE SCALE GENOMIC DNA]</scope>
    <source>
        <strain evidence="3">DSM 29326</strain>
    </source>
</reference>
<dbReference type="AlphaFoldDB" id="A0A1M5CR46"/>
<dbReference type="InterPro" id="IPR006121">
    <property type="entry name" value="HMA_dom"/>
</dbReference>
<dbReference type="PROSITE" id="PS50846">
    <property type="entry name" value="HMA_2"/>
    <property type="match status" value="1"/>
</dbReference>
<organism evidence="2 3">
    <name type="scientific">Loktanella atrilutea</name>
    <dbReference type="NCBI Taxonomy" id="366533"/>
    <lineage>
        <taxon>Bacteria</taxon>
        <taxon>Pseudomonadati</taxon>
        <taxon>Pseudomonadota</taxon>
        <taxon>Alphaproteobacteria</taxon>
        <taxon>Rhodobacterales</taxon>
        <taxon>Roseobacteraceae</taxon>
        <taxon>Loktanella</taxon>
    </lineage>
</organism>
<dbReference type="STRING" id="366533.SAMN05444339_10860"/>
<dbReference type="GO" id="GO:0046872">
    <property type="term" value="F:metal ion binding"/>
    <property type="evidence" value="ECO:0007669"/>
    <property type="project" value="InterPro"/>
</dbReference>
<name>A0A1M5CR46_LOKAT</name>
<dbReference type="Gene3D" id="3.30.70.100">
    <property type="match status" value="1"/>
</dbReference>
<proteinExistence type="predicted"/>
<dbReference type="Proteomes" id="UP000183987">
    <property type="component" value="Unassembled WGS sequence"/>
</dbReference>
<dbReference type="CDD" id="cd00371">
    <property type="entry name" value="HMA"/>
    <property type="match status" value="1"/>
</dbReference>
<evidence type="ECO:0000313" key="2">
    <source>
        <dbReference type="EMBL" id="SHF57224.1"/>
    </source>
</evidence>
<dbReference type="Pfam" id="PF00403">
    <property type="entry name" value="HMA"/>
    <property type="match status" value="1"/>
</dbReference>
<dbReference type="EMBL" id="FQUE01000008">
    <property type="protein sequence ID" value="SHF57224.1"/>
    <property type="molecule type" value="Genomic_DNA"/>
</dbReference>
<keyword evidence="3" id="KW-1185">Reference proteome</keyword>
<sequence>MTTYSIPDMSCGHCKATVERTVQTLDPAASLTFDMPARKVTVQSQARDADLRQALAAVGYPATPL</sequence>
<evidence type="ECO:0000313" key="3">
    <source>
        <dbReference type="Proteomes" id="UP000183987"/>
    </source>
</evidence>